<evidence type="ECO:0000313" key="6">
    <source>
        <dbReference type="Proteomes" id="UP000094609"/>
    </source>
</evidence>
<dbReference type="NCBIfam" id="TIGR02481">
    <property type="entry name" value="hemeryth_dom"/>
    <property type="match status" value="1"/>
</dbReference>
<dbReference type="STRING" id="1193502.SHALO_1060"/>
<evidence type="ECO:0000256" key="2">
    <source>
        <dbReference type="ARBA" id="ARBA00022723"/>
    </source>
</evidence>
<evidence type="ECO:0000256" key="1">
    <source>
        <dbReference type="ARBA" id="ARBA00010587"/>
    </source>
</evidence>
<dbReference type="EMBL" id="CP017111">
    <property type="protein sequence ID" value="AOO64840.1"/>
    <property type="molecule type" value="Genomic_DNA"/>
</dbReference>
<keyword evidence="3" id="KW-0408">Iron</keyword>
<dbReference type="RefSeq" id="WP_069477687.1">
    <property type="nucleotide sequence ID" value="NZ_CP017111.1"/>
</dbReference>
<reference evidence="6" key="1">
    <citation type="submission" date="2016-08" db="EMBL/GenBank/DDBJ databases">
        <title>Complete genome sequence of the organohalide-respiring Epsilonproteobacterium Sulfurospirillum halorespirans.</title>
        <authorList>
            <person name="Goris T."/>
            <person name="Zimmermann J."/>
            <person name="Schenz B."/>
            <person name="Lemos M."/>
            <person name="Hackermueller J."/>
            <person name="Diekert G."/>
        </authorList>
    </citation>
    <scope>NUCLEOTIDE SEQUENCE [LARGE SCALE GENOMIC DNA]</scope>
    <source>
        <strain>DSM 13726</strain>
        <strain evidence="6">PCE-M2</strain>
    </source>
</reference>
<accession>A0A1D7TIS5</accession>
<comment type="similarity">
    <text evidence="1">Belongs to the hemerythrin family.</text>
</comment>
<dbReference type="Pfam" id="PF01814">
    <property type="entry name" value="Hemerythrin"/>
    <property type="match status" value="1"/>
</dbReference>
<organism evidence="5 6">
    <name type="scientific">Sulfurospirillum halorespirans DSM 13726</name>
    <dbReference type="NCBI Taxonomy" id="1193502"/>
    <lineage>
        <taxon>Bacteria</taxon>
        <taxon>Pseudomonadati</taxon>
        <taxon>Campylobacterota</taxon>
        <taxon>Epsilonproteobacteria</taxon>
        <taxon>Campylobacterales</taxon>
        <taxon>Sulfurospirillaceae</taxon>
        <taxon>Sulfurospirillum</taxon>
    </lineage>
</organism>
<dbReference type="InterPro" id="IPR035938">
    <property type="entry name" value="Hemerythrin-like_sf"/>
</dbReference>
<dbReference type="PATRIC" id="fig|1193502.14.peg.1073"/>
<dbReference type="AlphaFoldDB" id="A0A1D7TIS5"/>
<evidence type="ECO:0000259" key="4">
    <source>
        <dbReference type="Pfam" id="PF01814"/>
    </source>
</evidence>
<dbReference type="Proteomes" id="UP000094609">
    <property type="component" value="Chromosome"/>
</dbReference>
<dbReference type="PANTHER" id="PTHR37164">
    <property type="entry name" value="BACTERIOHEMERYTHRIN"/>
    <property type="match status" value="1"/>
</dbReference>
<dbReference type="SUPFAM" id="SSF47188">
    <property type="entry name" value="Hemerythrin-like"/>
    <property type="match status" value="1"/>
</dbReference>
<dbReference type="PANTHER" id="PTHR37164:SF1">
    <property type="entry name" value="BACTERIOHEMERYTHRIN"/>
    <property type="match status" value="1"/>
</dbReference>
<dbReference type="NCBIfam" id="NF033749">
    <property type="entry name" value="bact_hemeryth"/>
    <property type="match status" value="1"/>
</dbReference>
<protein>
    <submittedName>
        <fullName evidence="5">Hemerythrin-like metal-binding domain protein</fullName>
    </submittedName>
</protein>
<proteinExistence type="inferred from homology"/>
<keyword evidence="2" id="KW-0479">Metal-binding</keyword>
<dbReference type="InterPro" id="IPR050669">
    <property type="entry name" value="Hemerythrin"/>
</dbReference>
<sequence length="152" mass="18151">MSYWKWEPAFSVGIAVIDDQHKRIIAYINELGTISIYHDKEKVRTVLLALMDYTVSHLAFEERLMEEAGYPKLEAHKQIHLSFIERIHFFQERYENGEDISKQLMTELQMWLINHIQNDDTDYKEVVQAMLHKKEGQMNDGWLTTLIDKFFK</sequence>
<dbReference type="InterPro" id="IPR012312">
    <property type="entry name" value="Hemerythrin-like"/>
</dbReference>
<dbReference type="NCBIfam" id="NF002007">
    <property type="entry name" value="PRK00808.1"/>
    <property type="match status" value="1"/>
</dbReference>
<keyword evidence="6" id="KW-1185">Reference proteome</keyword>
<dbReference type="Gene3D" id="1.20.120.50">
    <property type="entry name" value="Hemerythrin-like"/>
    <property type="match status" value="1"/>
</dbReference>
<dbReference type="InterPro" id="IPR012827">
    <property type="entry name" value="Hemerythrin_metal-bd"/>
</dbReference>
<dbReference type="CDD" id="cd12107">
    <property type="entry name" value="Hemerythrin"/>
    <property type="match status" value="1"/>
</dbReference>
<feature type="domain" description="Hemerythrin-like" evidence="4">
    <location>
        <begin position="13"/>
        <end position="124"/>
    </location>
</feature>
<gene>
    <name evidence="5" type="ORF">SHALO_1060</name>
</gene>
<name>A0A1D7TIS5_9BACT</name>
<dbReference type="GO" id="GO:0046872">
    <property type="term" value="F:metal ion binding"/>
    <property type="evidence" value="ECO:0007669"/>
    <property type="project" value="UniProtKB-KW"/>
</dbReference>
<dbReference type="KEGG" id="shal:SHALO_1060"/>
<evidence type="ECO:0000256" key="3">
    <source>
        <dbReference type="ARBA" id="ARBA00023004"/>
    </source>
</evidence>
<evidence type="ECO:0000313" key="5">
    <source>
        <dbReference type="EMBL" id="AOO64840.1"/>
    </source>
</evidence>